<organism evidence="1 2">
    <name type="scientific">Rhypophila decipiens</name>
    <dbReference type="NCBI Taxonomy" id="261697"/>
    <lineage>
        <taxon>Eukaryota</taxon>
        <taxon>Fungi</taxon>
        <taxon>Dikarya</taxon>
        <taxon>Ascomycota</taxon>
        <taxon>Pezizomycotina</taxon>
        <taxon>Sordariomycetes</taxon>
        <taxon>Sordariomycetidae</taxon>
        <taxon>Sordariales</taxon>
        <taxon>Naviculisporaceae</taxon>
        <taxon>Rhypophila</taxon>
    </lineage>
</organism>
<evidence type="ECO:0000313" key="1">
    <source>
        <dbReference type="EMBL" id="KAK4218323.1"/>
    </source>
</evidence>
<dbReference type="EMBL" id="MU858053">
    <property type="protein sequence ID" value="KAK4218323.1"/>
    <property type="molecule type" value="Genomic_DNA"/>
</dbReference>
<dbReference type="AlphaFoldDB" id="A0AAN6YH07"/>
<comment type="caution">
    <text evidence="1">The sequence shown here is derived from an EMBL/GenBank/DDBJ whole genome shotgun (WGS) entry which is preliminary data.</text>
</comment>
<protein>
    <submittedName>
        <fullName evidence="1">Uncharacterized protein</fullName>
    </submittedName>
</protein>
<proteinExistence type="predicted"/>
<evidence type="ECO:0000313" key="2">
    <source>
        <dbReference type="Proteomes" id="UP001301769"/>
    </source>
</evidence>
<reference evidence="1" key="2">
    <citation type="submission" date="2023-05" db="EMBL/GenBank/DDBJ databases">
        <authorList>
            <consortium name="Lawrence Berkeley National Laboratory"/>
            <person name="Steindorff A."/>
            <person name="Hensen N."/>
            <person name="Bonometti L."/>
            <person name="Westerberg I."/>
            <person name="Brannstrom I.O."/>
            <person name="Guillou S."/>
            <person name="Cros-Aarteil S."/>
            <person name="Calhoun S."/>
            <person name="Haridas S."/>
            <person name="Kuo A."/>
            <person name="Mondo S."/>
            <person name="Pangilinan J."/>
            <person name="Riley R."/>
            <person name="Labutti K."/>
            <person name="Andreopoulos B."/>
            <person name="Lipzen A."/>
            <person name="Chen C."/>
            <person name="Yanf M."/>
            <person name="Daum C."/>
            <person name="Ng V."/>
            <person name="Clum A."/>
            <person name="Ohm R."/>
            <person name="Martin F."/>
            <person name="Silar P."/>
            <person name="Natvig D."/>
            <person name="Lalanne C."/>
            <person name="Gautier V."/>
            <person name="Ament-Velasquez S.L."/>
            <person name="Kruys A."/>
            <person name="Hutchinson M.I."/>
            <person name="Powell A.J."/>
            <person name="Barry K."/>
            <person name="Miller A.N."/>
            <person name="Grigoriev I.V."/>
            <person name="Debuchy R."/>
            <person name="Gladieux P."/>
            <person name="Thoren M.H."/>
            <person name="Johannesson H."/>
        </authorList>
    </citation>
    <scope>NUCLEOTIDE SEQUENCE</scope>
    <source>
        <strain evidence="1">PSN293</strain>
    </source>
</reference>
<keyword evidence="2" id="KW-1185">Reference proteome</keyword>
<name>A0AAN6YH07_9PEZI</name>
<gene>
    <name evidence="1" type="ORF">QBC37DRAFT_198198</name>
</gene>
<accession>A0AAN6YH07</accession>
<dbReference type="Proteomes" id="UP001301769">
    <property type="component" value="Unassembled WGS sequence"/>
</dbReference>
<reference evidence="1" key="1">
    <citation type="journal article" date="2023" name="Mol. Phylogenet. Evol.">
        <title>Genome-scale phylogeny and comparative genomics of the fungal order Sordariales.</title>
        <authorList>
            <person name="Hensen N."/>
            <person name="Bonometti L."/>
            <person name="Westerberg I."/>
            <person name="Brannstrom I.O."/>
            <person name="Guillou S."/>
            <person name="Cros-Aarteil S."/>
            <person name="Calhoun S."/>
            <person name="Haridas S."/>
            <person name="Kuo A."/>
            <person name="Mondo S."/>
            <person name="Pangilinan J."/>
            <person name="Riley R."/>
            <person name="LaButti K."/>
            <person name="Andreopoulos B."/>
            <person name="Lipzen A."/>
            <person name="Chen C."/>
            <person name="Yan M."/>
            <person name="Daum C."/>
            <person name="Ng V."/>
            <person name="Clum A."/>
            <person name="Steindorff A."/>
            <person name="Ohm R.A."/>
            <person name="Martin F."/>
            <person name="Silar P."/>
            <person name="Natvig D.O."/>
            <person name="Lalanne C."/>
            <person name="Gautier V."/>
            <person name="Ament-Velasquez S.L."/>
            <person name="Kruys A."/>
            <person name="Hutchinson M.I."/>
            <person name="Powell A.J."/>
            <person name="Barry K."/>
            <person name="Miller A.N."/>
            <person name="Grigoriev I.V."/>
            <person name="Debuchy R."/>
            <person name="Gladieux P."/>
            <person name="Hiltunen Thoren M."/>
            <person name="Johannesson H."/>
        </authorList>
    </citation>
    <scope>NUCLEOTIDE SEQUENCE</scope>
    <source>
        <strain evidence="1">PSN293</strain>
    </source>
</reference>
<sequence>MEPGNIILGQVLDVSPFLFFSKASWVQIPDSTCTVPDFLPSYIKHLTTGAPLHGKSCNNDAQTTRLGTGKVALIIGVPPVGCTCLKLPFWSWNSSCQLLPVRLLAWKPSTLQISHCSLYAKNHRSPARKPFHFLLAWDARSQDYHGYTRHRLMAPFWPWSRCQFTNHTEIVVRVTAISPAVQTSHSPGWCMHYRLITDAPRLLGPCHDSYQSHNLQLAVICRSCALTAAQQQNHTEHKFLLNSRNQPSLAKIGSFSHLQPGH</sequence>